<dbReference type="Proteomes" id="UP000528945">
    <property type="component" value="Unassembled WGS sequence"/>
</dbReference>
<evidence type="ECO:0008006" key="4">
    <source>
        <dbReference type="Google" id="ProtNLM"/>
    </source>
</evidence>
<reference evidence="2 3" key="1">
    <citation type="submission" date="2020-08" db="EMBL/GenBank/DDBJ databases">
        <title>Genomic Encyclopedia of Type Strains, Phase IV (KMG-IV): sequencing the most valuable type-strain genomes for metagenomic binning, comparative biology and taxonomic classification.</title>
        <authorList>
            <person name="Goeker M."/>
        </authorList>
    </citation>
    <scope>NUCLEOTIDE SEQUENCE [LARGE SCALE GENOMIC DNA]</scope>
    <source>
        <strain evidence="2 3">DSM 15581</strain>
    </source>
</reference>
<evidence type="ECO:0000313" key="3">
    <source>
        <dbReference type="Proteomes" id="UP000528945"/>
    </source>
</evidence>
<evidence type="ECO:0000256" key="1">
    <source>
        <dbReference type="SAM" id="MobiDB-lite"/>
    </source>
</evidence>
<evidence type="ECO:0000313" key="2">
    <source>
        <dbReference type="EMBL" id="MBB3876131.1"/>
    </source>
</evidence>
<feature type="compositionally biased region" description="Polar residues" evidence="1">
    <location>
        <begin position="215"/>
        <end position="226"/>
    </location>
</feature>
<sequence>MATAITAAEQPAPRKVVVASGQKLAAFVPTTLEEAWKLSGALAASGMTPKAYGQDQNKIMVGIMAGAEVGLTPFAALQSIAVIGNNPSLWGDGALALVQASGFLEDMEETDDGQIATCRLNRVGRSTPIVRSFSMEDAKKAGLAGKSGPWTQYPARMRQMRARAFALRDGFSDVLKGLHIAEETRDYQPMSGMPTVQAQPLSAAALLGHAEPQANDGTLSDDNPSAQEGPADEDRGERITDDLIAGMGER</sequence>
<dbReference type="EMBL" id="JACIDB010000004">
    <property type="protein sequence ID" value="MBB3876131.1"/>
    <property type="molecule type" value="Genomic_DNA"/>
</dbReference>
<feature type="region of interest" description="Disordered" evidence="1">
    <location>
        <begin position="206"/>
        <end position="250"/>
    </location>
</feature>
<organism evidence="2 3">
    <name type="scientific">Sphingomonas aquatilis</name>
    <dbReference type="NCBI Taxonomy" id="93063"/>
    <lineage>
        <taxon>Bacteria</taxon>
        <taxon>Pseudomonadati</taxon>
        <taxon>Pseudomonadota</taxon>
        <taxon>Alphaproteobacteria</taxon>
        <taxon>Sphingomonadales</taxon>
        <taxon>Sphingomonadaceae</taxon>
        <taxon>Sphingomonas</taxon>
    </lineage>
</organism>
<protein>
    <recommendedName>
        <fullName evidence="4">RecT family protein</fullName>
    </recommendedName>
</protein>
<keyword evidence="3" id="KW-1185">Reference proteome</keyword>
<feature type="compositionally biased region" description="Basic and acidic residues" evidence="1">
    <location>
        <begin position="232"/>
        <end position="241"/>
    </location>
</feature>
<proteinExistence type="predicted"/>
<comment type="caution">
    <text evidence="2">The sequence shown here is derived from an EMBL/GenBank/DDBJ whole genome shotgun (WGS) entry which is preliminary data.</text>
</comment>
<accession>A0AAW3TUE2</accession>
<name>A0AAW3TUE2_9SPHN</name>
<dbReference type="AlphaFoldDB" id="A0AAW3TUE2"/>
<gene>
    <name evidence="2" type="ORF">GGR47_002377</name>
</gene>
<dbReference type="RefSeq" id="WP_147035283.1">
    <property type="nucleotide sequence ID" value="NZ_JACIDB010000004.1"/>
</dbReference>